<protein>
    <submittedName>
        <fullName evidence="2">Uncharacterized protein</fullName>
    </submittedName>
</protein>
<evidence type="ECO:0000256" key="1">
    <source>
        <dbReference type="SAM" id="MobiDB-lite"/>
    </source>
</evidence>
<proteinExistence type="predicted"/>
<feature type="region of interest" description="Disordered" evidence="1">
    <location>
        <begin position="1"/>
        <end position="25"/>
    </location>
</feature>
<evidence type="ECO:0000313" key="3">
    <source>
        <dbReference type="Proteomes" id="UP001521116"/>
    </source>
</evidence>
<feature type="region of interest" description="Disordered" evidence="1">
    <location>
        <begin position="43"/>
        <end position="63"/>
    </location>
</feature>
<keyword evidence="3" id="KW-1185">Reference proteome</keyword>
<dbReference type="Proteomes" id="UP001521116">
    <property type="component" value="Unassembled WGS sequence"/>
</dbReference>
<accession>A0ABR3SBF5</accession>
<feature type="compositionally biased region" description="Basic and acidic residues" evidence="1">
    <location>
        <begin position="43"/>
        <end position="56"/>
    </location>
</feature>
<gene>
    <name evidence="2" type="ORF">SLS56_011529</name>
</gene>
<name>A0ABR3SBF5_9PEZI</name>
<organism evidence="2 3">
    <name type="scientific">Neofusicoccum ribis</name>
    <dbReference type="NCBI Taxonomy" id="45134"/>
    <lineage>
        <taxon>Eukaryota</taxon>
        <taxon>Fungi</taxon>
        <taxon>Dikarya</taxon>
        <taxon>Ascomycota</taxon>
        <taxon>Pezizomycotina</taxon>
        <taxon>Dothideomycetes</taxon>
        <taxon>Dothideomycetes incertae sedis</taxon>
        <taxon>Botryosphaeriales</taxon>
        <taxon>Botryosphaeriaceae</taxon>
        <taxon>Neofusicoccum</taxon>
    </lineage>
</organism>
<comment type="caution">
    <text evidence="2">The sequence shown here is derived from an EMBL/GenBank/DDBJ whole genome shotgun (WGS) entry which is preliminary data.</text>
</comment>
<dbReference type="EMBL" id="JAJVDC020000278">
    <property type="protein sequence ID" value="KAL1616165.1"/>
    <property type="molecule type" value="Genomic_DNA"/>
</dbReference>
<evidence type="ECO:0000313" key="2">
    <source>
        <dbReference type="EMBL" id="KAL1616165.1"/>
    </source>
</evidence>
<reference evidence="2 3" key="1">
    <citation type="submission" date="2024-02" db="EMBL/GenBank/DDBJ databases">
        <title>De novo assembly and annotation of 12 fungi associated with fruit tree decline syndrome in Ontario, Canada.</title>
        <authorList>
            <person name="Sulman M."/>
            <person name="Ellouze W."/>
            <person name="Ilyukhin E."/>
        </authorList>
    </citation>
    <scope>NUCLEOTIDE SEQUENCE [LARGE SCALE GENOMIC DNA]</scope>
    <source>
        <strain evidence="2 3">M1-105</strain>
    </source>
</reference>
<sequence>MASPYLPGGEARPAQPDGAPVSERAAAVRAARLAEFDWEMAEARERREREERESGGRRKSFLQGIKEKIIGKGEEEKGSADEVVR</sequence>